<accession>A0ABW9F5N3</accession>
<feature type="signal peptide" evidence="1">
    <location>
        <begin position="1"/>
        <end position="24"/>
    </location>
</feature>
<evidence type="ECO:0000256" key="1">
    <source>
        <dbReference type="SAM" id="SignalP"/>
    </source>
</evidence>
<proteinExistence type="predicted"/>
<dbReference type="RefSeq" id="WP_408126361.1">
    <property type="nucleotide sequence ID" value="NZ_JBFNFH010000004.1"/>
</dbReference>
<comment type="caution">
    <text evidence="2">The sequence shown here is derived from an EMBL/GenBank/DDBJ whole genome shotgun (WGS) entry which is preliminary data.</text>
</comment>
<evidence type="ECO:0008006" key="4">
    <source>
        <dbReference type="Google" id="ProtNLM"/>
    </source>
</evidence>
<feature type="chain" id="PRO_5046677918" description="DUF5626 domain-containing protein" evidence="1">
    <location>
        <begin position="25"/>
        <end position="167"/>
    </location>
</feature>
<protein>
    <recommendedName>
        <fullName evidence="4">DUF5626 domain-containing protein</fullName>
    </recommendedName>
</protein>
<name>A0ABW9F5N3_9FIRM</name>
<organism evidence="2 3">
    <name type="scientific">Helcococcus bovis</name>
    <dbReference type="NCBI Taxonomy" id="3153252"/>
    <lineage>
        <taxon>Bacteria</taxon>
        <taxon>Bacillati</taxon>
        <taxon>Bacillota</taxon>
        <taxon>Tissierellia</taxon>
        <taxon>Tissierellales</taxon>
        <taxon>Peptoniphilaceae</taxon>
        <taxon>Helcococcus</taxon>
    </lineage>
</organism>
<gene>
    <name evidence="2" type="ORF">ABGF40_02825</name>
</gene>
<evidence type="ECO:0000313" key="3">
    <source>
        <dbReference type="Proteomes" id="UP001629536"/>
    </source>
</evidence>
<keyword evidence="3" id="KW-1185">Reference proteome</keyword>
<evidence type="ECO:0000313" key="2">
    <source>
        <dbReference type="EMBL" id="MFM1524599.1"/>
    </source>
</evidence>
<reference evidence="2 3" key="1">
    <citation type="journal article" date="2024" name="Front. Microbiol.">
        <title>Pangenomic and biochemical analyses of Helcococcus ovis reveal widespread tetracycline resistance and a novel bacterial species, Helcococcus bovis.</title>
        <authorList>
            <person name="Cunha F."/>
            <person name="Zhai Y."/>
            <person name="Casaro S."/>
            <person name="Jones K.L."/>
            <person name="Hernandez M."/>
            <person name="Bisinotto R.S."/>
            <person name="Kariyawasam S."/>
            <person name="Brown M.B."/>
            <person name="Phillips A."/>
            <person name="Jeong K.C."/>
            <person name="Galvao K.N."/>
        </authorList>
    </citation>
    <scope>NUCLEOTIDE SEQUENCE [LARGE SCALE GENOMIC DNA]</scope>
    <source>
        <strain evidence="2 3">KG197</strain>
    </source>
</reference>
<keyword evidence="1" id="KW-0732">Signal</keyword>
<dbReference type="Proteomes" id="UP001629536">
    <property type="component" value="Unassembled WGS sequence"/>
</dbReference>
<dbReference type="EMBL" id="JBFNFH010000004">
    <property type="protein sequence ID" value="MFM1524599.1"/>
    <property type="molecule type" value="Genomic_DNA"/>
</dbReference>
<sequence>MKKLRIILSMFALLFLFNLNNTNAIGYIVPNSIRCQPYTSYSESSVSRSQSEQFTHMAYSSPISSTVTHRVTLTSTLSLKAGVTADMNVLLAKSSINFEMGYVGSRETSTSITWNVPAGGNYKLIAGKEIADVSGLVSEMNFNCELTEDPIRVKGNYRTFHKAIGIN</sequence>